<evidence type="ECO:0000313" key="2">
    <source>
        <dbReference type="Proteomes" id="UP000035579"/>
    </source>
</evidence>
<sequence length="52" mass="5726">MEHGAELLGSRLSEQWAPGRAGRRIVALEAVVRALDERGRATEPPSRQRMAS</sequence>
<dbReference type="EMBL" id="CP011509">
    <property type="protein sequence ID" value="AKJ01761.1"/>
    <property type="molecule type" value="Genomic_DNA"/>
</dbReference>
<reference evidence="1 2" key="1">
    <citation type="submission" date="2015-05" db="EMBL/GenBank/DDBJ databases">
        <title>Genome assembly of Archangium gephyra DSM 2261.</title>
        <authorList>
            <person name="Sharma G."/>
            <person name="Subramanian S."/>
        </authorList>
    </citation>
    <scope>NUCLEOTIDE SEQUENCE [LARGE SCALE GENOMIC DNA]</scope>
    <source>
        <strain evidence="1 2">DSM 2261</strain>
    </source>
</reference>
<organism evidence="1 2">
    <name type="scientific">Archangium gephyra</name>
    <dbReference type="NCBI Taxonomy" id="48"/>
    <lineage>
        <taxon>Bacteria</taxon>
        <taxon>Pseudomonadati</taxon>
        <taxon>Myxococcota</taxon>
        <taxon>Myxococcia</taxon>
        <taxon>Myxococcales</taxon>
        <taxon>Cystobacterineae</taxon>
        <taxon>Archangiaceae</taxon>
        <taxon>Archangium</taxon>
    </lineage>
</organism>
<gene>
    <name evidence="1" type="ORF">AA314_03387</name>
</gene>
<dbReference type="AlphaFoldDB" id="A0AAC8Q729"/>
<evidence type="ECO:0000313" key="1">
    <source>
        <dbReference type="EMBL" id="AKJ01761.1"/>
    </source>
</evidence>
<protein>
    <submittedName>
        <fullName evidence="1">Uncharacterized protein</fullName>
    </submittedName>
</protein>
<dbReference type="KEGG" id="age:AA314_03387"/>
<proteinExistence type="predicted"/>
<dbReference type="Proteomes" id="UP000035579">
    <property type="component" value="Chromosome"/>
</dbReference>
<accession>A0AAC8Q729</accession>
<name>A0AAC8Q729_9BACT</name>